<evidence type="ECO:0000313" key="1">
    <source>
        <dbReference type="EMBL" id="KKL97376.1"/>
    </source>
</evidence>
<proteinExistence type="predicted"/>
<gene>
    <name evidence="1" type="ORF">LCGC14_1835140</name>
</gene>
<sequence>MNQNNLTSEQIDIIHESFQSIDSEWGPVTESERIVWGDIMRAMGREGYRNWWYHSSSTLRNRSSLSTAQEWY</sequence>
<dbReference type="AlphaFoldDB" id="A0A0F9H348"/>
<comment type="caution">
    <text evidence="1">The sequence shown here is derived from an EMBL/GenBank/DDBJ whole genome shotgun (WGS) entry which is preliminary data.</text>
</comment>
<name>A0A0F9H348_9ZZZZ</name>
<protein>
    <submittedName>
        <fullName evidence="1">Uncharacterized protein</fullName>
    </submittedName>
</protein>
<dbReference type="EMBL" id="LAZR01018183">
    <property type="protein sequence ID" value="KKL97376.1"/>
    <property type="molecule type" value="Genomic_DNA"/>
</dbReference>
<accession>A0A0F9H348</accession>
<organism evidence="1">
    <name type="scientific">marine sediment metagenome</name>
    <dbReference type="NCBI Taxonomy" id="412755"/>
    <lineage>
        <taxon>unclassified sequences</taxon>
        <taxon>metagenomes</taxon>
        <taxon>ecological metagenomes</taxon>
    </lineage>
</organism>
<reference evidence="1" key="1">
    <citation type="journal article" date="2015" name="Nature">
        <title>Complex archaea that bridge the gap between prokaryotes and eukaryotes.</title>
        <authorList>
            <person name="Spang A."/>
            <person name="Saw J.H."/>
            <person name="Jorgensen S.L."/>
            <person name="Zaremba-Niedzwiedzka K."/>
            <person name="Martijn J."/>
            <person name="Lind A.E."/>
            <person name="van Eijk R."/>
            <person name="Schleper C."/>
            <person name="Guy L."/>
            <person name="Ettema T.J."/>
        </authorList>
    </citation>
    <scope>NUCLEOTIDE SEQUENCE</scope>
</reference>